<evidence type="ECO:0000256" key="1">
    <source>
        <dbReference type="SAM" id="MobiDB-lite"/>
    </source>
</evidence>
<accession>A0AAW2KKF6</accession>
<dbReference type="AlphaFoldDB" id="A0AAW2KKF6"/>
<proteinExistence type="predicted"/>
<gene>
    <name evidence="2" type="ORF">Sradi_6149400</name>
</gene>
<reference evidence="2" key="2">
    <citation type="journal article" date="2024" name="Plant">
        <title>Genomic evolution and insights into agronomic trait innovations of Sesamum species.</title>
        <authorList>
            <person name="Miao H."/>
            <person name="Wang L."/>
            <person name="Qu L."/>
            <person name="Liu H."/>
            <person name="Sun Y."/>
            <person name="Le M."/>
            <person name="Wang Q."/>
            <person name="Wei S."/>
            <person name="Zheng Y."/>
            <person name="Lin W."/>
            <person name="Duan Y."/>
            <person name="Cao H."/>
            <person name="Xiong S."/>
            <person name="Wang X."/>
            <person name="Wei L."/>
            <person name="Li C."/>
            <person name="Ma Q."/>
            <person name="Ju M."/>
            <person name="Zhao R."/>
            <person name="Li G."/>
            <person name="Mu C."/>
            <person name="Tian Q."/>
            <person name="Mei H."/>
            <person name="Zhang T."/>
            <person name="Gao T."/>
            <person name="Zhang H."/>
        </authorList>
    </citation>
    <scope>NUCLEOTIDE SEQUENCE</scope>
    <source>
        <strain evidence="2">G02</strain>
    </source>
</reference>
<sequence>MASSDESVHFVGESHSNDDPSEATSKRAWLRSFGSSSGQRWSRQQAMAAFHWLINEEDEEEGNEGEVSSLGE</sequence>
<dbReference type="EMBL" id="JACGWJ010000028">
    <property type="protein sequence ID" value="KAL0307321.1"/>
    <property type="molecule type" value="Genomic_DNA"/>
</dbReference>
<reference evidence="2" key="1">
    <citation type="submission" date="2020-06" db="EMBL/GenBank/DDBJ databases">
        <authorList>
            <person name="Li T."/>
            <person name="Hu X."/>
            <person name="Zhang T."/>
            <person name="Song X."/>
            <person name="Zhang H."/>
            <person name="Dai N."/>
            <person name="Sheng W."/>
            <person name="Hou X."/>
            <person name="Wei L."/>
        </authorList>
    </citation>
    <scope>NUCLEOTIDE SEQUENCE</scope>
    <source>
        <strain evidence="2">G02</strain>
        <tissue evidence="2">Leaf</tissue>
    </source>
</reference>
<name>A0AAW2KKF6_SESRA</name>
<evidence type="ECO:0000313" key="2">
    <source>
        <dbReference type="EMBL" id="KAL0307321.1"/>
    </source>
</evidence>
<organism evidence="2">
    <name type="scientific">Sesamum radiatum</name>
    <name type="common">Black benniseed</name>
    <dbReference type="NCBI Taxonomy" id="300843"/>
    <lineage>
        <taxon>Eukaryota</taxon>
        <taxon>Viridiplantae</taxon>
        <taxon>Streptophyta</taxon>
        <taxon>Embryophyta</taxon>
        <taxon>Tracheophyta</taxon>
        <taxon>Spermatophyta</taxon>
        <taxon>Magnoliopsida</taxon>
        <taxon>eudicotyledons</taxon>
        <taxon>Gunneridae</taxon>
        <taxon>Pentapetalae</taxon>
        <taxon>asterids</taxon>
        <taxon>lamiids</taxon>
        <taxon>Lamiales</taxon>
        <taxon>Pedaliaceae</taxon>
        <taxon>Sesamum</taxon>
    </lineage>
</organism>
<feature type="region of interest" description="Disordered" evidence="1">
    <location>
        <begin position="1"/>
        <end position="25"/>
    </location>
</feature>
<protein>
    <submittedName>
        <fullName evidence="2">Uncharacterized protein</fullName>
    </submittedName>
</protein>
<comment type="caution">
    <text evidence="2">The sequence shown here is derived from an EMBL/GenBank/DDBJ whole genome shotgun (WGS) entry which is preliminary data.</text>
</comment>